<organism evidence="2 3">
    <name type="scientific">Sphaerotilus hippei</name>
    <dbReference type="NCBI Taxonomy" id="744406"/>
    <lineage>
        <taxon>Bacteria</taxon>
        <taxon>Pseudomonadati</taxon>
        <taxon>Pseudomonadota</taxon>
        <taxon>Betaproteobacteria</taxon>
        <taxon>Burkholderiales</taxon>
        <taxon>Sphaerotilaceae</taxon>
        <taxon>Sphaerotilus</taxon>
    </lineage>
</organism>
<sequence>MSGLLLASSCQPVAGEADCGDLVACVPARPRADGAEPAARWLVVIDGLGHGPLAAQAARRALATLEAAARSGVADADPPAMLRRMDAALIDGRGAAVGLVWLQDGWLRHAGIGNTRVLRWRDGSTLRLPSRYGIVGDGSFVSDRSAQGLLQADVDVQPGDWLLLFTDGLDERLQLPLMLPEWQADPVRLCAHLMSAWRHPRDDAGVLACRVLP</sequence>
<dbReference type="PANTHER" id="PTHR35801">
    <property type="entry name" value="PHOSPHOSERINE PHOSPHATASE RSBX"/>
    <property type="match status" value="1"/>
</dbReference>
<dbReference type="InterPro" id="IPR036457">
    <property type="entry name" value="PPM-type-like_dom_sf"/>
</dbReference>
<keyword evidence="3" id="KW-1185">Reference proteome</keyword>
<evidence type="ECO:0000313" key="2">
    <source>
        <dbReference type="EMBL" id="PXW94337.1"/>
    </source>
</evidence>
<reference evidence="2 3" key="1">
    <citation type="submission" date="2018-05" db="EMBL/GenBank/DDBJ databases">
        <title>Genomic Encyclopedia of Type Strains, Phase IV (KMG-IV): sequencing the most valuable type-strain genomes for metagenomic binning, comparative biology and taxonomic classification.</title>
        <authorList>
            <person name="Goeker M."/>
        </authorList>
    </citation>
    <scope>NUCLEOTIDE SEQUENCE [LARGE SCALE GENOMIC DNA]</scope>
    <source>
        <strain evidence="2 3">DSM 566</strain>
    </source>
</reference>
<dbReference type="EMBL" id="QJJS01000014">
    <property type="protein sequence ID" value="PXW94337.1"/>
    <property type="molecule type" value="Genomic_DNA"/>
</dbReference>
<dbReference type="AlphaFoldDB" id="A0A318H551"/>
<protein>
    <submittedName>
        <fullName evidence="2">Stage II sporulation protein E</fullName>
    </submittedName>
</protein>
<dbReference type="PANTHER" id="PTHR35801:SF1">
    <property type="entry name" value="PHOSPHOSERINE PHOSPHATASE RSBX"/>
    <property type="match status" value="1"/>
</dbReference>
<dbReference type="Proteomes" id="UP000247811">
    <property type="component" value="Unassembled WGS sequence"/>
</dbReference>
<dbReference type="Gene3D" id="3.60.40.10">
    <property type="entry name" value="PPM-type phosphatase domain"/>
    <property type="match status" value="1"/>
</dbReference>
<comment type="caution">
    <text evidence="2">The sequence shown here is derived from an EMBL/GenBank/DDBJ whole genome shotgun (WGS) entry which is preliminary data.</text>
</comment>
<dbReference type="SUPFAM" id="SSF81606">
    <property type="entry name" value="PP2C-like"/>
    <property type="match status" value="1"/>
</dbReference>
<evidence type="ECO:0000313" key="3">
    <source>
        <dbReference type="Proteomes" id="UP000247811"/>
    </source>
</evidence>
<proteinExistence type="predicted"/>
<accession>A0A318H551</accession>
<gene>
    <name evidence="2" type="ORF">C7444_11436</name>
</gene>
<feature type="domain" description="PPM-type phosphatase" evidence="1">
    <location>
        <begin position="21"/>
        <end position="211"/>
    </location>
</feature>
<dbReference type="RefSeq" id="WP_170130761.1">
    <property type="nucleotide sequence ID" value="NZ_QJJS01000014.1"/>
</dbReference>
<evidence type="ECO:0000259" key="1">
    <source>
        <dbReference type="SMART" id="SM00331"/>
    </source>
</evidence>
<dbReference type="SMART" id="SM00331">
    <property type="entry name" value="PP2C_SIG"/>
    <property type="match status" value="1"/>
</dbReference>
<dbReference type="InterPro" id="IPR001932">
    <property type="entry name" value="PPM-type_phosphatase-like_dom"/>
</dbReference>
<name>A0A318H551_9BURK</name>
<dbReference type="InterPro" id="IPR039248">
    <property type="entry name" value="Ptase_RsbX"/>
</dbReference>
<dbReference type="Pfam" id="PF07228">
    <property type="entry name" value="SpoIIE"/>
    <property type="match status" value="1"/>
</dbReference>